<evidence type="ECO:0000259" key="9">
    <source>
        <dbReference type="PROSITE" id="PS52029"/>
    </source>
</evidence>
<dbReference type="GO" id="GO:0008360">
    <property type="term" value="P:regulation of cell shape"/>
    <property type="evidence" value="ECO:0007669"/>
    <property type="project" value="UniProtKB-UniRule"/>
</dbReference>
<feature type="coiled-coil region" evidence="7">
    <location>
        <begin position="115"/>
        <end position="153"/>
    </location>
</feature>
<proteinExistence type="predicted"/>
<protein>
    <recommendedName>
        <fullName evidence="9">L,D-TPase catalytic domain-containing protein</fullName>
    </recommendedName>
</protein>
<dbReference type="EMBL" id="QFRA01000003">
    <property type="protein sequence ID" value="PZR06230.1"/>
    <property type="molecule type" value="Genomic_DNA"/>
</dbReference>
<dbReference type="PANTHER" id="PTHR30582:SF33">
    <property type="entry name" value="EXPORTED PROTEIN"/>
    <property type="match status" value="1"/>
</dbReference>
<dbReference type="PROSITE" id="PS52029">
    <property type="entry name" value="LD_TPASE"/>
    <property type="match status" value="1"/>
</dbReference>
<dbReference type="InterPro" id="IPR050979">
    <property type="entry name" value="LD-transpeptidase"/>
</dbReference>
<dbReference type="GO" id="GO:0018104">
    <property type="term" value="P:peptidoglycan-protein cross-linking"/>
    <property type="evidence" value="ECO:0007669"/>
    <property type="project" value="TreeGrafter"/>
</dbReference>
<gene>
    <name evidence="10" type="ORF">DI525_02795</name>
</gene>
<dbReference type="GO" id="GO:0016740">
    <property type="term" value="F:transferase activity"/>
    <property type="evidence" value="ECO:0007669"/>
    <property type="project" value="UniProtKB-KW"/>
</dbReference>
<keyword evidence="3 6" id="KW-0133">Cell shape</keyword>
<dbReference type="SUPFAM" id="SSF141523">
    <property type="entry name" value="L,D-transpeptidase catalytic domain-like"/>
    <property type="match status" value="1"/>
</dbReference>
<feature type="active site" description="Proton donor/acceptor" evidence="6">
    <location>
        <position position="237"/>
    </location>
</feature>
<dbReference type="Gene3D" id="2.40.440.10">
    <property type="entry name" value="L,D-transpeptidase catalytic domain-like"/>
    <property type="match status" value="1"/>
</dbReference>
<dbReference type="AlphaFoldDB" id="A0A2W5STR0"/>
<organism evidence="10 11">
    <name type="scientific">Corynebacterium kroppenstedtii</name>
    <dbReference type="NCBI Taxonomy" id="161879"/>
    <lineage>
        <taxon>Bacteria</taxon>
        <taxon>Bacillati</taxon>
        <taxon>Actinomycetota</taxon>
        <taxon>Actinomycetes</taxon>
        <taxon>Mycobacteriales</taxon>
        <taxon>Corynebacteriaceae</taxon>
        <taxon>Corynebacterium</taxon>
    </lineage>
</organism>
<feature type="signal peptide" evidence="8">
    <location>
        <begin position="1"/>
        <end position="27"/>
    </location>
</feature>
<dbReference type="Pfam" id="PF03734">
    <property type="entry name" value="YkuD"/>
    <property type="match status" value="1"/>
</dbReference>
<dbReference type="RefSeq" id="WP_303734276.1">
    <property type="nucleotide sequence ID" value="NZ_CAKZHK010000007.1"/>
</dbReference>
<keyword evidence="4 6" id="KW-0573">Peptidoglycan synthesis</keyword>
<name>A0A2W5STR0_9CORY</name>
<evidence type="ECO:0000256" key="3">
    <source>
        <dbReference type="ARBA" id="ARBA00022960"/>
    </source>
</evidence>
<comment type="caution">
    <text evidence="10">The sequence shown here is derived from an EMBL/GenBank/DDBJ whole genome shotgun (WGS) entry which is preliminary data.</text>
</comment>
<comment type="pathway">
    <text evidence="1 6">Cell wall biogenesis; peptidoglycan biosynthesis.</text>
</comment>
<dbReference type="GO" id="GO:0071972">
    <property type="term" value="F:peptidoglycan L,D-transpeptidase activity"/>
    <property type="evidence" value="ECO:0007669"/>
    <property type="project" value="TreeGrafter"/>
</dbReference>
<sequence length="272" mass="29369">MSKAHRRISTRIGVSAAASLTAIAALAGGATVANPAPARADDLPAISSTNPQDFLNQARDQFNEFARTASDRGRTIALDWRNSVYQNTEQLDPNAANWIRTTVDGWINAIWPNAIADQEAQQAAARDAAARAAEEQARQAAEAEAAQRAAEQNAVTAPCEDGAEACVNLGARRSWLTDGHKKITYGPVPITSGAPGQDTPPGWHKVLRKVKDEVSHEFNNAPMPYSVYFTTSGMAFHEGSLNRESAGCIHLSHQDAEHYFNSLQVGDDIYIF</sequence>
<dbReference type="CDD" id="cd16913">
    <property type="entry name" value="YkuD_like"/>
    <property type="match status" value="1"/>
</dbReference>
<dbReference type="GO" id="GO:0071555">
    <property type="term" value="P:cell wall organization"/>
    <property type="evidence" value="ECO:0007669"/>
    <property type="project" value="UniProtKB-UniRule"/>
</dbReference>
<keyword evidence="8" id="KW-0732">Signal</keyword>
<evidence type="ECO:0000256" key="5">
    <source>
        <dbReference type="ARBA" id="ARBA00023316"/>
    </source>
</evidence>
<dbReference type="InterPro" id="IPR038063">
    <property type="entry name" value="Transpep_catalytic_dom"/>
</dbReference>
<evidence type="ECO:0000256" key="4">
    <source>
        <dbReference type="ARBA" id="ARBA00022984"/>
    </source>
</evidence>
<dbReference type="GO" id="GO:0005576">
    <property type="term" value="C:extracellular region"/>
    <property type="evidence" value="ECO:0007669"/>
    <property type="project" value="TreeGrafter"/>
</dbReference>
<evidence type="ECO:0000256" key="1">
    <source>
        <dbReference type="ARBA" id="ARBA00004752"/>
    </source>
</evidence>
<keyword evidence="7" id="KW-0175">Coiled coil</keyword>
<dbReference type="InterPro" id="IPR005490">
    <property type="entry name" value="LD_TPept_cat_dom"/>
</dbReference>
<evidence type="ECO:0000256" key="8">
    <source>
        <dbReference type="SAM" id="SignalP"/>
    </source>
</evidence>
<feature type="domain" description="L,D-TPase catalytic" evidence="9">
    <location>
        <begin position="163"/>
        <end position="272"/>
    </location>
</feature>
<feature type="chain" id="PRO_5038772337" description="L,D-TPase catalytic domain-containing protein" evidence="8">
    <location>
        <begin position="28"/>
        <end position="272"/>
    </location>
</feature>
<evidence type="ECO:0000256" key="7">
    <source>
        <dbReference type="SAM" id="Coils"/>
    </source>
</evidence>
<feature type="active site" description="Nucleophile" evidence="6">
    <location>
        <position position="248"/>
    </location>
</feature>
<keyword evidence="2" id="KW-0808">Transferase</keyword>
<evidence type="ECO:0000313" key="10">
    <source>
        <dbReference type="EMBL" id="PZR06230.1"/>
    </source>
</evidence>
<evidence type="ECO:0000256" key="6">
    <source>
        <dbReference type="PROSITE-ProRule" id="PRU01373"/>
    </source>
</evidence>
<reference evidence="10 11" key="1">
    <citation type="submission" date="2017-08" db="EMBL/GenBank/DDBJ databases">
        <title>Infants hospitalized years apart are colonized by the same room-sourced microbial strains.</title>
        <authorList>
            <person name="Brooks B."/>
            <person name="Olm M.R."/>
            <person name="Firek B.A."/>
            <person name="Baker R."/>
            <person name="Thomas B.C."/>
            <person name="Morowitz M.J."/>
            <person name="Banfield J.F."/>
        </authorList>
    </citation>
    <scope>NUCLEOTIDE SEQUENCE [LARGE SCALE GENOMIC DNA]</scope>
    <source>
        <strain evidence="10">S2_003_000_R1_3</strain>
    </source>
</reference>
<evidence type="ECO:0000256" key="2">
    <source>
        <dbReference type="ARBA" id="ARBA00022679"/>
    </source>
</evidence>
<dbReference type="Proteomes" id="UP000249432">
    <property type="component" value="Unassembled WGS sequence"/>
</dbReference>
<dbReference type="PANTHER" id="PTHR30582">
    <property type="entry name" value="L,D-TRANSPEPTIDASE"/>
    <property type="match status" value="1"/>
</dbReference>
<keyword evidence="5 6" id="KW-0961">Cell wall biogenesis/degradation</keyword>
<evidence type="ECO:0000313" key="11">
    <source>
        <dbReference type="Proteomes" id="UP000249432"/>
    </source>
</evidence>
<dbReference type="UniPathway" id="UPA00219"/>
<accession>A0A2W5STR0</accession>